<dbReference type="Gene3D" id="3.40.50.410">
    <property type="entry name" value="von Willebrand factor, type A domain"/>
    <property type="match status" value="1"/>
</dbReference>
<dbReference type="PANTHER" id="PTHR13532">
    <property type="match status" value="1"/>
</dbReference>
<dbReference type="SUPFAM" id="SSF53300">
    <property type="entry name" value="vWA-like"/>
    <property type="match status" value="1"/>
</dbReference>
<evidence type="ECO:0000259" key="9">
    <source>
        <dbReference type="Pfam" id="PF20504"/>
    </source>
</evidence>
<evidence type="ECO:0000256" key="4">
    <source>
        <dbReference type="ARBA" id="ARBA00061449"/>
    </source>
</evidence>
<evidence type="ECO:0000256" key="2">
    <source>
        <dbReference type="ARBA" id="ARBA00016816"/>
    </source>
</evidence>
<comment type="similarity">
    <text evidence="4">Belongs to the Integrator subunit 14 family.</text>
</comment>
<dbReference type="InterPro" id="IPR045814">
    <property type="entry name" value="IntS14_b-barrel"/>
</dbReference>
<organism evidence="10 11">
    <name type="scientific">Lingula anatina</name>
    <name type="common">Brachiopod</name>
    <name type="synonym">Lingula unguis</name>
    <dbReference type="NCBI Taxonomy" id="7574"/>
    <lineage>
        <taxon>Eukaryota</taxon>
        <taxon>Metazoa</taxon>
        <taxon>Spiralia</taxon>
        <taxon>Lophotrochozoa</taxon>
        <taxon>Brachiopoda</taxon>
        <taxon>Linguliformea</taxon>
        <taxon>Lingulata</taxon>
        <taxon>Lingulida</taxon>
        <taxon>Linguloidea</taxon>
        <taxon>Lingulidae</taxon>
        <taxon>Lingula</taxon>
    </lineage>
</organism>
<feature type="domain" description="Integrator complex subunit 14 beta-barrel" evidence="8">
    <location>
        <begin position="212"/>
        <end position="359"/>
    </location>
</feature>
<dbReference type="InterPro" id="IPR036465">
    <property type="entry name" value="vWFA_dom_sf"/>
</dbReference>
<keyword evidence="6" id="KW-0732">Signal</keyword>
<dbReference type="Proteomes" id="UP000085678">
    <property type="component" value="Unplaced"/>
</dbReference>
<comment type="subcellular location">
    <subcellularLocation>
        <location evidence="1">Nucleus</location>
    </subcellularLocation>
</comment>
<feature type="domain" description="Integrator complex subunit 14 C-terminal" evidence="9">
    <location>
        <begin position="409"/>
        <end position="511"/>
    </location>
</feature>
<feature type="chain" id="PRO_5014545881" description="Integrator complex subunit 14" evidence="6">
    <location>
        <begin position="20"/>
        <end position="513"/>
    </location>
</feature>
<dbReference type="CDD" id="cd00198">
    <property type="entry name" value="vWFA"/>
    <property type="match status" value="1"/>
</dbReference>
<evidence type="ECO:0000256" key="5">
    <source>
        <dbReference type="SAM" id="MobiDB-lite"/>
    </source>
</evidence>
<reference evidence="11 12" key="1">
    <citation type="submission" date="2025-04" db="UniProtKB">
        <authorList>
            <consortium name="RefSeq"/>
        </authorList>
    </citation>
    <scope>IDENTIFICATION</scope>
    <source>
        <tissue evidence="11 12">Gonads</tissue>
    </source>
</reference>
<evidence type="ECO:0000313" key="12">
    <source>
        <dbReference type="RefSeq" id="XP_013403666.1"/>
    </source>
</evidence>
<dbReference type="RefSeq" id="XP_013403666.1">
    <property type="nucleotide sequence ID" value="XM_013548212.2"/>
</dbReference>
<evidence type="ECO:0000313" key="10">
    <source>
        <dbReference type="Proteomes" id="UP000085678"/>
    </source>
</evidence>
<dbReference type="RefSeq" id="XP_013403665.1">
    <property type="nucleotide sequence ID" value="XM_013548211.2"/>
</dbReference>
<name>A0A1S3IZP5_LINAN</name>
<evidence type="ECO:0000259" key="8">
    <source>
        <dbReference type="Pfam" id="PF19435"/>
    </source>
</evidence>
<sequence length="513" mass="57140">MPTVILLDVSLSMLRPVSGTDGTEEYQRRHLAIHGIGAFLDHLSANSKLEFVSLIIFSSLWEQLVPFTRDYDIIKAALDKTENFDKTFTEAALAAAGSVITEEWGSTSSTPAQVILVTDGSTGIGSGSLKHSLQTLHDRTADDTFPLPFQFPCKLHVVPIVNQSEANLQTTLNMYQKLIDLNNQGGQLFLPEGALSLKSVQTCFTKMAEQCFTPLYAVLQCGHLQCNVQVYPLPQPYHRQQDFKNVHKTVNEVISICGFLDSTDVASPPFISRHLVLPRAITKEESHDKEESKADGKDEDEDGTEEGKTPSFTVLLHGSLKVEGMVALVEVSEDWYGMLYSWADSKKKSNLMLSIFEPGTDVLPWLGELDHLSAHSSMLFPEPPYGFEDNRTPFPVRPQDRRSYAQNCVVWIKATGLQSDIQKILRHARKLPEKQQQFYKELNRVRKAALSLGFMELLEALSTMLDRECTLLPGTAHPDAALQLSHAANSLRSDNAKEYSQNILPLSTNFSGE</sequence>
<dbReference type="Pfam" id="PF13519">
    <property type="entry name" value="VWA_2"/>
    <property type="match status" value="1"/>
</dbReference>
<evidence type="ECO:0000259" key="7">
    <source>
        <dbReference type="Pfam" id="PF13519"/>
    </source>
</evidence>
<feature type="domain" description="VWFA" evidence="7">
    <location>
        <begin position="3"/>
        <end position="120"/>
    </location>
</feature>
<feature type="signal peptide" evidence="6">
    <location>
        <begin position="1"/>
        <end position="19"/>
    </location>
</feature>
<dbReference type="OrthoDB" id="2374335at2759"/>
<protein>
    <recommendedName>
        <fullName evidence="2">Integrator complex subunit 14</fullName>
    </recommendedName>
</protein>
<keyword evidence="10" id="KW-1185">Reference proteome</keyword>
<evidence type="ECO:0000313" key="11">
    <source>
        <dbReference type="RefSeq" id="XP_013403665.1"/>
    </source>
</evidence>
<dbReference type="AlphaFoldDB" id="A0A1S3IZP5"/>
<dbReference type="GeneID" id="106168951"/>
<keyword evidence="3" id="KW-0539">Nucleus</keyword>
<dbReference type="InterPro" id="IPR002035">
    <property type="entry name" value="VWF_A"/>
</dbReference>
<dbReference type="GO" id="GO:0034472">
    <property type="term" value="P:snRNA 3'-end processing"/>
    <property type="evidence" value="ECO:0007669"/>
    <property type="project" value="TreeGrafter"/>
</dbReference>
<dbReference type="Pfam" id="PF19435">
    <property type="entry name" value="IntS14_b-barrel"/>
    <property type="match status" value="1"/>
</dbReference>
<dbReference type="STRING" id="7574.A0A1S3IZP5"/>
<feature type="compositionally biased region" description="Basic and acidic residues" evidence="5">
    <location>
        <begin position="282"/>
        <end position="296"/>
    </location>
</feature>
<dbReference type="KEGG" id="lak:106168951"/>
<feature type="region of interest" description="Disordered" evidence="5">
    <location>
        <begin position="282"/>
        <end position="310"/>
    </location>
</feature>
<dbReference type="InterPro" id="IPR039841">
    <property type="entry name" value="INTS14"/>
</dbReference>
<dbReference type="FunFam" id="3.40.50.410:FF:000140">
    <property type="entry name" value="Uncharacterized protein (Fragment)"/>
    <property type="match status" value="1"/>
</dbReference>
<accession>A0A1S3IZP5</accession>
<evidence type="ECO:0000256" key="1">
    <source>
        <dbReference type="ARBA" id="ARBA00004123"/>
    </source>
</evidence>
<dbReference type="InterPro" id="IPR046471">
    <property type="entry name" value="IntS14_C"/>
</dbReference>
<proteinExistence type="inferred from homology"/>
<evidence type="ECO:0000256" key="3">
    <source>
        <dbReference type="ARBA" id="ARBA00023242"/>
    </source>
</evidence>
<dbReference type="GO" id="GO:0032039">
    <property type="term" value="C:integrator complex"/>
    <property type="evidence" value="ECO:0007669"/>
    <property type="project" value="InterPro"/>
</dbReference>
<dbReference type="PANTHER" id="PTHR13532:SF3">
    <property type="entry name" value="INTEGRATOR COMPLEX SUBUNIT 14"/>
    <property type="match status" value="1"/>
</dbReference>
<dbReference type="Pfam" id="PF20504">
    <property type="entry name" value="IntS14_C"/>
    <property type="match status" value="1"/>
</dbReference>
<gene>
    <name evidence="11 12" type="primary">LOC106168951</name>
</gene>
<evidence type="ECO:0000256" key="6">
    <source>
        <dbReference type="SAM" id="SignalP"/>
    </source>
</evidence>